<protein>
    <submittedName>
        <fullName evidence="2">Uncharacterized protein</fullName>
    </submittedName>
</protein>
<evidence type="ECO:0000313" key="3">
    <source>
        <dbReference type="Proteomes" id="UP001610446"/>
    </source>
</evidence>
<feature type="region of interest" description="Disordered" evidence="1">
    <location>
        <begin position="759"/>
        <end position="800"/>
    </location>
</feature>
<organism evidence="2 3">
    <name type="scientific">Aspergillus pseudoustus</name>
    <dbReference type="NCBI Taxonomy" id="1810923"/>
    <lineage>
        <taxon>Eukaryota</taxon>
        <taxon>Fungi</taxon>
        <taxon>Dikarya</taxon>
        <taxon>Ascomycota</taxon>
        <taxon>Pezizomycotina</taxon>
        <taxon>Eurotiomycetes</taxon>
        <taxon>Eurotiomycetidae</taxon>
        <taxon>Eurotiales</taxon>
        <taxon>Aspergillaceae</taxon>
        <taxon>Aspergillus</taxon>
        <taxon>Aspergillus subgen. Nidulantes</taxon>
    </lineage>
</organism>
<name>A0ABR4K4F4_9EURO</name>
<dbReference type="Proteomes" id="UP001610446">
    <property type="component" value="Unassembled WGS sequence"/>
</dbReference>
<gene>
    <name evidence="2" type="ORF">BJY01DRAFT_246979</name>
</gene>
<dbReference type="EMBL" id="JBFXLU010000058">
    <property type="protein sequence ID" value="KAL2847205.1"/>
    <property type="molecule type" value="Genomic_DNA"/>
</dbReference>
<evidence type="ECO:0000313" key="2">
    <source>
        <dbReference type="EMBL" id="KAL2847205.1"/>
    </source>
</evidence>
<keyword evidence="3" id="KW-1185">Reference proteome</keyword>
<proteinExistence type="predicted"/>
<feature type="compositionally biased region" description="Acidic residues" evidence="1">
    <location>
        <begin position="786"/>
        <end position="800"/>
    </location>
</feature>
<feature type="compositionally biased region" description="Basic and acidic residues" evidence="1">
    <location>
        <begin position="772"/>
        <end position="785"/>
    </location>
</feature>
<reference evidence="2 3" key="1">
    <citation type="submission" date="2024-07" db="EMBL/GenBank/DDBJ databases">
        <title>Section-level genome sequencing and comparative genomics of Aspergillus sections Usti and Cavernicolus.</title>
        <authorList>
            <consortium name="Lawrence Berkeley National Laboratory"/>
            <person name="Nybo J.L."/>
            <person name="Vesth T.C."/>
            <person name="Theobald S."/>
            <person name="Frisvad J.C."/>
            <person name="Larsen T.O."/>
            <person name="Kjaerboelling I."/>
            <person name="Rothschild-Mancinelli K."/>
            <person name="Lyhne E.K."/>
            <person name="Kogle M.E."/>
            <person name="Barry K."/>
            <person name="Clum A."/>
            <person name="Na H."/>
            <person name="Ledsgaard L."/>
            <person name="Lin J."/>
            <person name="Lipzen A."/>
            <person name="Kuo A."/>
            <person name="Riley R."/>
            <person name="Mondo S."/>
            <person name="Labutti K."/>
            <person name="Haridas S."/>
            <person name="Pangalinan J."/>
            <person name="Salamov A.A."/>
            <person name="Simmons B.A."/>
            <person name="Magnuson J.K."/>
            <person name="Chen J."/>
            <person name="Drula E."/>
            <person name="Henrissat B."/>
            <person name="Wiebenga A."/>
            <person name="Lubbers R.J."/>
            <person name="Gomes A.C."/>
            <person name="Makela M.R."/>
            <person name="Stajich J."/>
            <person name="Grigoriev I.V."/>
            <person name="Mortensen U.H."/>
            <person name="De Vries R.P."/>
            <person name="Baker S.E."/>
            <person name="Andersen M.R."/>
        </authorList>
    </citation>
    <scope>NUCLEOTIDE SEQUENCE [LARGE SCALE GENOMIC DNA]</scope>
    <source>
        <strain evidence="2 3">CBS 123904</strain>
    </source>
</reference>
<comment type="caution">
    <text evidence="2">The sequence shown here is derived from an EMBL/GenBank/DDBJ whole genome shotgun (WGS) entry which is preliminary data.</text>
</comment>
<accession>A0ABR4K4F4</accession>
<evidence type="ECO:0000256" key="1">
    <source>
        <dbReference type="SAM" id="MobiDB-lite"/>
    </source>
</evidence>
<sequence>MAPTSSNDANRQKNKAPSLRRLIEERNIHFYPIGEDTPLSLAREINVVQEIDNASYEENKRRSSNLTLKRKNEIVEAVNWCRKDENNEDDWRHEVEAKIVDAVTKYHGCPRCRKRLWRADIEFPIGKEQGKRWDDLRRRRRKRDKCACTGVVENARSRDRVFKSLRGRMVHYGPELEGRVPKGVRPDLVVGLYNGRKWKKILASPSRAQPDKRVEDVIRCDIFARHGDSSGDSHGSMIFPFLILEAKRARAQDSLEDIERQMALPAYEMLRTQSRLLESCTAPGVSKRLPRVWLVSVKAQNWKLYIATIGQDKDGEDAYNIYTVWRGDLSGRRDGLKFVLLLDCVFDWALDIYRLDIFEALESTVVVGPNFSRAALAPSDSDLSESLAKVKISSPLDTHFETLETIHEETQDVIEYKYGWVRDARQVLISAEGLLITAANLTDIFDSFEHPDHATRFARLVWEILSNATWSFPNEDILDRVRGVWTGEKYSRQQLLETPIYVHLGVYAYVNIRWRPVRKLIFVAATEDSIPELFKRTQYDKRRADEISRMRLRVAEDGFLAELRDRRKPKSAAQNLQDAMSRWHYELTLQSGELTWLPVLSPSCDKAFQEIFRMYQVGQKEPSESFLKIWHTPRLTTVIDDNQGQQEWLVVGRTVGRDWHHVDRRNMAPRLCVFVFEDLDGLSTGRIIDVLRYYRNHGLNGLGYDYTVMRGKYFAGSTRFDDNRSGSEYISPSGVVFPGDNYRAMRPSPQLLLDEWIQELKGESDGPESEEEKVSTDGLDHRGDGTDSESEEDSNDSDED</sequence>